<dbReference type="EMBL" id="BARS01047576">
    <property type="protein sequence ID" value="GAG28556.1"/>
    <property type="molecule type" value="Genomic_DNA"/>
</dbReference>
<evidence type="ECO:0000256" key="1">
    <source>
        <dbReference type="SAM" id="Coils"/>
    </source>
</evidence>
<evidence type="ECO:0000256" key="2">
    <source>
        <dbReference type="SAM" id="MobiDB-lite"/>
    </source>
</evidence>
<feature type="coiled-coil region" evidence="1">
    <location>
        <begin position="25"/>
        <end position="52"/>
    </location>
</feature>
<organism evidence="3">
    <name type="scientific">marine sediment metagenome</name>
    <dbReference type="NCBI Taxonomy" id="412755"/>
    <lineage>
        <taxon>unclassified sequences</taxon>
        <taxon>metagenomes</taxon>
        <taxon>ecological metagenomes</taxon>
    </lineage>
</organism>
<proteinExistence type="predicted"/>
<name>X0XUR5_9ZZZZ</name>
<comment type="caution">
    <text evidence="3">The sequence shown here is derived from an EMBL/GenBank/DDBJ whole genome shotgun (WGS) entry which is preliminary data.</text>
</comment>
<feature type="compositionally biased region" description="Basic and acidic residues" evidence="2">
    <location>
        <begin position="1"/>
        <end position="16"/>
    </location>
</feature>
<sequence length="67" mass="7335">MADETDAIRERHERELAALPPGAGRGEYTEAIATLLTENERLEAEVETLKSAPRRDALRAGYEGGLP</sequence>
<evidence type="ECO:0000313" key="3">
    <source>
        <dbReference type="EMBL" id="GAG28556.1"/>
    </source>
</evidence>
<reference evidence="3" key="1">
    <citation type="journal article" date="2014" name="Front. Microbiol.">
        <title>High frequency of phylogenetically diverse reductive dehalogenase-homologous genes in deep subseafloor sedimentary metagenomes.</title>
        <authorList>
            <person name="Kawai M."/>
            <person name="Futagami T."/>
            <person name="Toyoda A."/>
            <person name="Takaki Y."/>
            <person name="Nishi S."/>
            <person name="Hori S."/>
            <person name="Arai W."/>
            <person name="Tsubouchi T."/>
            <person name="Morono Y."/>
            <person name="Uchiyama I."/>
            <person name="Ito T."/>
            <person name="Fujiyama A."/>
            <person name="Inagaki F."/>
            <person name="Takami H."/>
        </authorList>
    </citation>
    <scope>NUCLEOTIDE SEQUENCE</scope>
    <source>
        <strain evidence="3">Expedition CK06-06</strain>
    </source>
</reference>
<keyword evidence="1" id="KW-0175">Coiled coil</keyword>
<gene>
    <name evidence="3" type="ORF">S01H1_71447</name>
</gene>
<feature type="region of interest" description="Disordered" evidence="2">
    <location>
        <begin position="1"/>
        <end position="25"/>
    </location>
</feature>
<accession>X0XUR5</accession>
<protein>
    <submittedName>
        <fullName evidence="3">Uncharacterized protein</fullName>
    </submittedName>
</protein>
<dbReference type="AlphaFoldDB" id="X0XUR5"/>